<dbReference type="SUPFAM" id="SSF51445">
    <property type="entry name" value="(Trans)glycosidases"/>
    <property type="match status" value="1"/>
</dbReference>
<feature type="domain" description="Glycoside hydrolase family 29 N-terminal" evidence="7">
    <location>
        <begin position="33"/>
        <end position="323"/>
    </location>
</feature>
<keyword evidence="6" id="KW-0326">Glycosidase</keyword>
<dbReference type="InterPro" id="IPR000933">
    <property type="entry name" value="Glyco_hydro_29"/>
</dbReference>
<evidence type="ECO:0000313" key="8">
    <source>
        <dbReference type="EMBL" id="GMQ29091.1"/>
    </source>
</evidence>
<evidence type="ECO:0000256" key="2">
    <source>
        <dbReference type="ARBA" id="ARBA00007951"/>
    </source>
</evidence>
<dbReference type="PANTHER" id="PTHR10030:SF37">
    <property type="entry name" value="ALPHA-L-FUCOSIDASE-RELATED"/>
    <property type="match status" value="1"/>
</dbReference>
<accession>A0ABQ6PM92</accession>
<dbReference type="Pfam" id="PF01120">
    <property type="entry name" value="Alpha_L_fucos"/>
    <property type="match status" value="1"/>
</dbReference>
<evidence type="ECO:0000256" key="1">
    <source>
        <dbReference type="ARBA" id="ARBA00004071"/>
    </source>
</evidence>
<comment type="caution">
    <text evidence="8">The sequence shown here is derived from an EMBL/GenBank/DDBJ whole genome shotgun (WGS) entry which is preliminary data.</text>
</comment>
<dbReference type="PIRSF" id="PIRSF001092">
    <property type="entry name" value="Alpha-L-fucosidase"/>
    <property type="match status" value="1"/>
</dbReference>
<dbReference type="EMBL" id="BTPD01000005">
    <property type="protein sequence ID" value="GMQ29091.1"/>
    <property type="molecule type" value="Genomic_DNA"/>
</dbReference>
<dbReference type="InterPro" id="IPR016286">
    <property type="entry name" value="FUC_metazoa-typ"/>
</dbReference>
<protein>
    <recommendedName>
        <fullName evidence="3">alpha-L-fucosidase</fullName>
        <ecNumber evidence="3">3.2.1.51</ecNumber>
    </recommendedName>
</protein>
<dbReference type="PANTHER" id="PTHR10030">
    <property type="entry name" value="ALPHA-L-FUCOSIDASE"/>
    <property type="match status" value="1"/>
</dbReference>
<sequence length="444" mass="50917">MRKTIYLVGFLLVVFRTHGQESNLLPVQNNKPERLEWFSGLGLGMFIHWSMDVQVGSVISHSMVGASEEYLENYFALQDSFEPQKFNPKKWAKLAKLAGFQYMVFTTKHHNGFCMYDTKTTDFNVMNTPFGKDATREIFDAFREEGIAIGVYFSPEDWKFIHEQGVTITRDHTTKANPEHNPELNSYVKEQLKELLTNYGKIDIVFLDGMMGSAFLNTEFAAYCWELQPDVVVTRGGMETPEQRLPQEPLSNIWEACFTMGTQWQYKPTNEVYKSGTTVINMLLETRAKNGNLLLNVGPTPDGEIPIEQESILRELGLWMLVNKRAVQGTLPYKKASQDNLYFTQSKDGKSLFVAVTDLDWKHGERKEFLIEGVQVEENGKVEVLGHNGEVVVYKPDLDAKVYWKNTDRGLEISAVRGQRLYNNFKWPNPVVVEVIDFKDLNTK</sequence>
<keyword evidence="5" id="KW-0378">Hydrolase</keyword>
<evidence type="ECO:0000256" key="4">
    <source>
        <dbReference type="ARBA" id="ARBA00022729"/>
    </source>
</evidence>
<evidence type="ECO:0000259" key="7">
    <source>
        <dbReference type="Pfam" id="PF01120"/>
    </source>
</evidence>
<dbReference type="RefSeq" id="WP_338223821.1">
    <property type="nucleotide sequence ID" value="NZ_BTPD01000005.1"/>
</dbReference>
<evidence type="ECO:0000256" key="6">
    <source>
        <dbReference type="ARBA" id="ARBA00023295"/>
    </source>
</evidence>
<dbReference type="PRINTS" id="PR00741">
    <property type="entry name" value="GLHYDRLASE29"/>
</dbReference>
<evidence type="ECO:0000256" key="5">
    <source>
        <dbReference type="ARBA" id="ARBA00022801"/>
    </source>
</evidence>
<comment type="function">
    <text evidence="1">Alpha-L-fucosidase is responsible for hydrolyzing the alpha-1,6-linked fucose joined to the reducing-end N-acetylglucosamine of the carbohydrate moieties of glycoproteins.</text>
</comment>
<name>A0ABQ6PM92_9BACT</name>
<dbReference type="EC" id="3.2.1.51" evidence="3"/>
<organism evidence="8 9">
    <name type="scientific">Algoriphagus confluentis</name>
    <dbReference type="NCBI Taxonomy" id="1697556"/>
    <lineage>
        <taxon>Bacteria</taxon>
        <taxon>Pseudomonadati</taxon>
        <taxon>Bacteroidota</taxon>
        <taxon>Cytophagia</taxon>
        <taxon>Cytophagales</taxon>
        <taxon>Cyclobacteriaceae</taxon>
        <taxon>Algoriphagus</taxon>
    </lineage>
</organism>
<evidence type="ECO:0000313" key="9">
    <source>
        <dbReference type="Proteomes" id="UP001338309"/>
    </source>
</evidence>
<keyword evidence="4" id="KW-0732">Signal</keyword>
<evidence type="ECO:0000256" key="3">
    <source>
        <dbReference type="ARBA" id="ARBA00012662"/>
    </source>
</evidence>
<dbReference type="InterPro" id="IPR057739">
    <property type="entry name" value="Glyco_hydro_29_N"/>
</dbReference>
<dbReference type="Proteomes" id="UP001338309">
    <property type="component" value="Unassembled WGS sequence"/>
</dbReference>
<dbReference type="SMART" id="SM00812">
    <property type="entry name" value="Alpha_L_fucos"/>
    <property type="match status" value="1"/>
</dbReference>
<proteinExistence type="inferred from homology"/>
<dbReference type="InterPro" id="IPR017853">
    <property type="entry name" value="GH"/>
</dbReference>
<reference evidence="8 9" key="1">
    <citation type="submission" date="2023-08" db="EMBL/GenBank/DDBJ databases">
        <title>Draft genome sequence of Algoriphagus confluentis.</title>
        <authorList>
            <person name="Takatani N."/>
            <person name="Hosokawa M."/>
            <person name="Sawabe T."/>
        </authorList>
    </citation>
    <scope>NUCLEOTIDE SEQUENCE [LARGE SCALE GENOMIC DNA]</scope>
    <source>
        <strain evidence="8 9">NBRC 111222</strain>
    </source>
</reference>
<gene>
    <name evidence="8" type="ORF">Aconfl_17340</name>
</gene>
<keyword evidence="9" id="KW-1185">Reference proteome</keyword>
<dbReference type="Gene3D" id="3.20.20.80">
    <property type="entry name" value="Glycosidases"/>
    <property type="match status" value="1"/>
</dbReference>
<comment type="similarity">
    <text evidence="2">Belongs to the glycosyl hydrolase 29 family.</text>
</comment>